<dbReference type="AlphaFoldDB" id="A0A4R1HJJ1"/>
<dbReference type="GO" id="GO:0005886">
    <property type="term" value="C:plasma membrane"/>
    <property type="evidence" value="ECO:0007669"/>
    <property type="project" value="UniProtKB-SubCell"/>
</dbReference>
<organism evidence="7 8">
    <name type="scientific">Pseudonocardia endophytica</name>
    <dbReference type="NCBI Taxonomy" id="401976"/>
    <lineage>
        <taxon>Bacteria</taxon>
        <taxon>Bacillati</taxon>
        <taxon>Actinomycetota</taxon>
        <taxon>Actinomycetes</taxon>
        <taxon>Pseudonocardiales</taxon>
        <taxon>Pseudonocardiaceae</taxon>
        <taxon>Pseudonocardia</taxon>
    </lineage>
</organism>
<reference evidence="7 8" key="1">
    <citation type="submission" date="2019-03" db="EMBL/GenBank/DDBJ databases">
        <title>Sequencing the genomes of 1000 actinobacteria strains.</title>
        <authorList>
            <person name="Klenk H.-P."/>
        </authorList>
    </citation>
    <scope>NUCLEOTIDE SEQUENCE [LARGE SCALE GENOMIC DNA]</scope>
    <source>
        <strain evidence="7 8">DSM 44969</strain>
    </source>
</reference>
<dbReference type="PANTHER" id="PTHR30086">
    <property type="entry name" value="ARGININE EXPORTER PROTEIN ARGO"/>
    <property type="match status" value="1"/>
</dbReference>
<dbReference type="Proteomes" id="UP000295560">
    <property type="component" value="Unassembled WGS sequence"/>
</dbReference>
<evidence type="ECO:0000313" key="8">
    <source>
        <dbReference type="Proteomes" id="UP000295560"/>
    </source>
</evidence>
<feature type="transmembrane region" description="Helical" evidence="6">
    <location>
        <begin position="70"/>
        <end position="91"/>
    </location>
</feature>
<dbReference type="OrthoDB" id="9784202at2"/>
<dbReference type="EMBL" id="SMFZ01000002">
    <property type="protein sequence ID" value="TCK22487.1"/>
    <property type="molecule type" value="Genomic_DNA"/>
</dbReference>
<name>A0A4R1HJJ1_PSEEN</name>
<keyword evidence="2" id="KW-1003">Cell membrane</keyword>
<gene>
    <name evidence="7" type="ORF">EV378_6491</name>
</gene>
<evidence type="ECO:0000313" key="7">
    <source>
        <dbReference type="EMBL" id="TCK22487.1"/>
    </source>
</evidence>
<evidence type="ECO:0000256" key="2">
    <source>
        <dbReference type="ARBA" id="ARBA00022475"/>
    </source>
</evidence>
<evidence type="ECO:0000256" key="5">
    <source>
        <dbReference type="ARBA" id="ARBA00023136"/>
    </source>
</evidence>
<evidence type="ECO:0000256" key="6">
    <source>
        <dbReference type="SAM" id="Phobius"/>
    </source>
</evidence>
<keyword evidence="4 6" id="KW-1133">Transmembrane helix</keyword>
<dbReference type="InterPro" id="IPR001123">
    <property type="entry name" value="LeuE-type"/>
</dbReference>
<feature type="transmembrane region" description="Helical" evidence="6">
    <location>
        <begin position="40"/>
        <end position="64"/>
    </location>
</feature>
<feature type="transmembrane region" description="Helical" evidence="6">
    <location>
        <begin position="152"/>
        <end position="174"/>
    </location>
</feature>
<sequence length="205" mass="21222">MTLATYAPYLAISVALVLAPGPDTAVLLRSALVGGRRTGLVTAAGVFSGNMLQGTVAALGLGALLAESHVLFTVLRWVGAAYLVVLGIQALRAARRGAYAALGEVPPGGRRRAFVTGALSNLTNPKVLVMYLSVLPQFLTPGVTGVGDALLLAWTVAVLGVVWLVALTLVVHRARAWFSRRRVRRASDAVTGVALLGFGAALAVE</sequence>
<dbReference type="RefSeq" id="WP_132431386.1">
    <property type="nucleotide sequence ID" value="NZ_SMFZ01000002.1"/>
</dbReference>
<dbReference type="GO" id="GO:0015171">
    <property type="term" value="F:amino acid transmembrane transporter activity"/>
    <property type="evidence" value="ECO:0007669"/>
    <property type="project" value="TreeGrafter"/>
</dbReference>
<comment type="subcellular location">
    <subcellularLocation>
        <location evidence="1">Cell membrane</location>
        <topology evidence="1">Multi-pass membrane protein</topology>
    </subcellularLocation>
</comment>
<feature type="transmembrane region" description="Helical" evidence="6">
    <location>
        <begin position="6"/>
        <end position="28"/>
    </location>
</feature>
<dbReference type="Pfam" id="PF01810">
    <property type="entry name" value="LysE"/>
    <property type="match status" value="1"/>
</dbReference>
<evidence type="ECO:0000256" key="3">
    <source>
        <dbReference type="ARBA" id="ARBA00022692"/>
    </source>
</evidence>
<comment type="caution">
    <text evidence="7">The sequence shown here is derived from an EMBL/GenBank/DDBJ whole genome shotgun (WGS) entry which is preliminary data.</text>
</comment>
<keyword evidence="3 6" id="KW-0812">Transmembrane</keyword>
<dbReference type="PIRSF" id="PIRSF006324">
    <property type="entry name" value="LeuE"/>
    <property type="match status" value="1"/>
</dbReference>
<protein>
    <submittedName>
        <fullName evidence="7">Threonine/homoserine/homoserine lactone efflux protein</fullName>
    </submittedName>
</protein>
<feature type="transmembrane region" description="Helical" evidence="6">
    <location>
        <begin position="112"/>
        <end position="132"/>
    </location>
</feature>
<evidence type="ECO:0000256" key="1">
    <source>
        <dbReference type="ARBA" id="ARBA00004651"/>
    </source>
</evidence>
<proteinExistence type="predicted"/>
<dbReference type="PANTHER" id="PTHR30086:SF20">
    <property type="entry name" value="ARGININE EXPORTER PROTEIN ARGO-RELATED"/>
    <property type="match status" value="1"/>
</dbReference>
<accession>A0A4R1HJJ1</accession>
<evidence type="ECO:0000256" key="4">
    <source>
        <dbReference type="ARBA" id="ARBA00022989"/>
    </source>
</evidence>
<keyword evidence="8" id="KW-1185">Reference proteome</keyword>
<keyword evidence="5 6" id="KW-0472">Membrane</keyword>